<feature type="signal peptide" evidence="1">
    <location>
        <begin position="1"/>
        <end position="24"/>
    </location>
</feature>
<evidence type="ECO:0000256" key="1">
    <source>
        <dbReference type="SAM" id="SignalP"/>
    </source>
</evidence>
<dbReference type="EMBL" id="CAUWAG010000003">
    <property type="protein sequence ID" value="CAJ2500637.1"/>
    <property type="molecule type" value="Genomic_DNA"/>
</dbReference>
<sequence length="136" mass="14953">MFLTTNTLTLCALSAFFAAPTVTADPWAVTGFPDREVLDGIPSSGCEGTPNMYIHGEGDKDCTSLPAYTSEFRSMFVSEILTGSGCQVSMFRSHYDCRYGNNPFEFDGNDVARTQGEDGCMIGWDNKWTHYRANGC</sequence>
<evidence type="ECO:0000313" key="2">
    <source>
        <dbReference type="EMBL" id="CAJ2500637.1"/>
    </source>
</evidence>
<protein>
    <submittedName>
        <fullName evidence="2">Uu.00g034900.m01.CDS01</fullName>
    </submittedName>
</protein>
<name>A0AAI8V9S0_9PEZI</name>
<proteinExistence type="predicted"/>
<accession>A0AAI8V9S0</accession>
<feature type="chain" id="PRO_5042507861" evidence="1">
    <location>
        <begin position="25"/>
        <end position="136"/>
    </location>
</feature>
<keyword evidence="1" id="KW-0732">Signal</keyword>
<organism evidence="2 3">
    <name type="scientific">Anthostomella pinea</name>
    <dbReference type="NCBI Taxonomy" id="933095"/>
    <lineage>
        <taxon>Eukaryota</taxon>
        <taxon>Fungi</taxon>
        <taxon>Dikarya</taxon>
        <taxon>Ascomycota</taxon>
        <taxon>Pezizomycotina</taxon>
        <taxon>Sordariomycetes</taxon>
        <taxon>Xylariomycetidae</taxon>
        <taxon>Xylariales</taxon>
        <taxon>Xylariaceae</taxon>
        <taxon>Anthostomella</taxon>
    </lineage>
</organism>
<gene>
    <name evidence="2" type="ORF">KHLLAP_LOCUS1105</name>
</gene>
<comment type="caution">
    <text evidence="2">The sequence shown here is derived from an EMBL/GenBank/DDBJ whole genome shotgun (WGS) entry which is preliminary data.</text>
</comment>
<dbReference type="AlphaFoldDB" id="A0AAI8V9S0"/>
<keyword evidence="3" id="KW-1185">Reference proteome</keyword>
<evidence type="ECO:0000313" key="3">
    <source>
        <dbReference type="Proteomes" id="UP001295740"/>
    </source>
</evidence>
<dbReference type="Proteomes" id="UP001295740">
    <property type="component" value="Unassembled WGS sequence"/>
</dbReference>
<reference evidence="2" key="1">
    <citation type="submission" date="2023-10" db="EMBL/GenBank/DDBJ databases">
        <authorList>
            <person name="Hackl T."/>
        </authorList>
    </citation>
    <scope>NUCLEOTIDE SEQUENCE</scope>
</reference>